<protein>
    <submittedName>
        <fullName evidence="2">Uncharacterized protein</fullName>
    </submittedName>
</protein>
<keyword evidence="3" id="KW-1185">Reference proteome</keyword>
<dbReference type="STRING" id="134849.SAMN05443668_10910"/>
<gene>
    <name evidence="2" type="ORF">SAMN05443668_10910</name>
</gene>
<evidence type="ECO:0000313" key="3">
    <source>
        <dbReference type="Proteomes" id="UP000184440"/>
    </source>
</evidence>
<keyword evidence="1" id="KW-1133">Transmembrane helix</keyword>
<sequence>MISGMTSQGLLREARALVFVLVCLSLSVTLHTWAHGDQPPILVLMAGAGLVLSVALPLTGRQRGLPVIAAGLAVTQAGLHGLFTLVPSGGAHVMTTMPTPGTMLAAHVVAGGLTALWLYAGEVAVWGLVRWLARRMPALSVLFALVALRLLAPAPRRFRPRLAALRAPLPAPVFRRSVERRGPPSTVAVTA</sequence>
<keyword evidence="1" id="KW-0472">Membrane</keyword>
<feature type="transmembrane region" description="Helical" evidence="1">
    <location>
        <begin position="16"/>
        <end position="34"/>
    </location>
</feature>
<keyword evidence="1" id="KW-0812">Transmembrane</keyword>
<feature type="transmembrane region" description="Helical" evidence="1">
    <location>
        <begin position="65"/>
        <end position="86"/>
    </location>
</feature>
<reference evidence="2 3" key="1">
    <citation type="submission" date="2016-11" db="EMBL/GenBank/DDBJ databases">
        <authorList>
            <person name="Jaros S."/>
            <person name="Januszkiewicz K."/>
            <person name="Wedrychowicz H."/>
        </authorList>
    </citation>
    <scope>NUCLEOTIDE SEQUENCE [LARGE SCALE GENOMIC DNA]</scope>
    <source>
        <strain evidence="2 3">DSM 46144</strain>
    </source>
</reference>
<feature type="transmembrane region" description="Helical" evidence="1">
    <location>
        <begin position="40"/>
        <end position="58"/>
    </location>
</feature>
<proteinExistence type="predicted"/>
<accession>A0A1M7R9Q6</accession>
<organism evidence="2 3">
    <name type="scientific">Cryptosporangium aurantiacum</name>
    <dbReference type="NCBI Taxonomy" id="134849"/>
    <lineage>
        <taxon>Bacteria</taxon>
        <taxon>Bacillati</taxon>
        <taxon>Actinomycetota</taxon>
        <taxon>Actinomycetes</taxon>
        <taxon>Cryptosporangiales</taxon>
        <taxon>Cryptosporangiaceae</taxon>
        <taxon>Cryptosporangium</taxon>
    </lineage>
</organism>
<feature type="transmembrane region" description="Helical" evidence="1">
    <location>
        <begin position="106"/>
        <end position="129"/>
    </location>
</feature>
<dbReference type="Proteomes" id="UP000184440">
    <property type="component" value="Unassembled WGS sequence"/>
</dbReference>
<evidence type="ECO:0000256" key="1">
    <source>
        <dbReference type="SAM" id="Phobius"/>
    </source>
</evidence>
<dbReference type="AlphaFoldDB" id="A0A1M7R9Q6"/>
<feature type="transmembrane region" description="Helical" evidence="1">
    <location>
        <begin position="136"/>
        <end position="152"/>
    </location>
</feature>
<dbReference type="EMBL" id="FRCS01000009">
    <property type="protein sequence ID" value="SHN43057.1"/>
    <property type="molecule type" value="Genomic_DNA"/>
</dbReference>
<name>A0A1M7R9Q6_9ACTN</name>
<evidence type="ECO:0000313" key="2">
    <source>
        <dbReference type="EMBL" id="SHN43057.1"/>
    </source>
</evidence>